<keyword evidence="3 5" id="KW-0067">ATP-binding</keyword>
<reference evidence="5 6" key="1">
    <citation type="journal article" date="2016" name="Nat. Commun.">
        <title>Thousands of microbial genomes shed light on interconnected biogeochemical processes in an aquifer system.</title>
        <authorList>
            <person name="Anantharaman K."/>
            <person name="Brown C.T."/>
            <person name="Hug L.A."/>
            <person name="Sharon I."/>
            <person name="Castelle C.J."/>
            <person name="Probst A.J."/>
            <person name="Thomas B.C."/>
            <person name="Singh A."/>
            <person name="Wilkins M.J."/>
            <person name="Karaoz U."/>
            <person name="Brodie E.L."/>
            <person name="Williams K.H."/>
            <person name="Hubbard S.S."/>
            <person name="Banfield J.F."/>
        </authorList>
    </citation>
    <scope>NUCLEOTIDE SEQUENCE [LARGE SCALE GENOMIC DNA]</scope>
</reference>
<name>A0A1G2K8X4_9BACT</name>
<dbReference type="CDD" id="cd03293">
    <property type="entry name" value="ABC_NrtD_SsuB_transporters"/>
    <property type="match status" value="1"/>
</dbReference>
<evidence type="ECO:0000313" key="6">
    <source>
        <dbReference type="Proteomes" id="UP000177152"/>
    </source>
</evidence>
<protein>
    <submittedName>
        <fullName evidence="5">Nitrate/sulfonate/bicarbonate ABC transporter ATP-binding protein</fullName>
    </submittedName>
</protein>
<dbReference type="Gene3D" id="3.40.50.300">
    <property type="entry name" value="P-loop containing nucleotide triphosphate hydrolases"/>
    <property type="match status" value="1"/>
</dbReference>
<comment type="caution">
    <text evidence="5">The sequence shown here is derived from an EMBL/GenBank/DDBJ whole genome shotgun (WGS) entry which is preliminary data.</text>
</comment>
<evidence type="ECO:0000259" key="4">
    <source>
        <dbReference type="PROSITE" id="PS50893"/>
    </source>
</evidence>
<dbReference type="InterPro" id="IPR003593">
    <property type="entry name" value="AAA+_ATPase"/>
</dbReference>
<dbReference type="InterPro" id="IPR050166">
    <property type="entry name" value="ABC_transporter_ATP-bind"/>
</dbReference>
<dbReference type="SUPFAM" id="SSF52540">
    <property type="entry name" value="P-loop containing nucleoside triphosphate hydrolases"/>
    <property type="match status" value="1"/>
</dbReference>
<dbReference type="GO" id="GO:0005524">
    <property type="term" value="F:ATP binding"/>
    <property type="evidence" value="ECO:0007669"/>
    <property type="project" value="UniProtKB-KW"/>
</dbReference>
<dbReference type="AlphaFoldDB" id="A0A1G2K8X4"/>
<dbReference type="PROSITE" id="PS00211">
    <property type="entry name" value="ABC_TRANSPORTER_1"/>
    <property type="match status" value="1"/>
</dbReference>
<evidence type="ECO:0000256" key="3">
    <source>
        <dbReference type="ARBA" id="ARBA00022840"/>
    </source>
</evidence>
<sequence length="303" mass="34345">MVDGVAAVHDLNKKLLYMENVYKDYGKKRVLDNIDLSVESGEFCTLVGPSGCGKSTLFRLILGEERPTSGEILIDGIPVGYPDKTRGIVYQKYSLYPNLRVVENILLGPKLASGAVRWLAKKNIFEQEARQILAEVKLADHGDKYPHELSGGMQQRVAIAQALIMKPKILLMDEPFGALDPGTREHLQVFILELWHKFNMTVFFVTHDLEEALFLGTRVLVLSQFYMDGRGDGETNRGSKIVFDEKVTRSTTTDFKHSAECAELMKKIRESGFDPEHRRHVTEFNLRHPDSFQTLTEAEKRMA</sequence>
<dbReference type="InterPro" id="IPR003439">
    <property type="entry name" value="ABC_transporter-like_ATP-bd"/>
</dbReference>
<dbReference type="PANTHER" id="PTHR42788:SF2">
    <property type="entry name" value="ABC TRANSPORTER ATP-BINDING PROTEIN"/>
    <property type="match status" value="1"/>
</dbReference>
<keyword evidence="1" id="KW-0813">Transport</keyword>
<dbReference type="InterPro" id="IPR017871">
    <property type="entry name" value="ABC_transporter-like_CS"/>
</dbReference>
<dbReference type="PANTHER" id="PTHR42788">
    <property type="entry name" value="TAURINE IMPORT ATP-BINDING PROTEIN-RELATED"/>
    <property type="match status" value="1"/>
</dbReference>
<evidence type="ECO:0000256" key="1">
    <source>
        <dbReference type="ARBA" id="ARBA00022448"/>
    </source>
</evidence>
<dbReference type="GO" id="GO:0016887">
    <property type="term" value="F:ATP hydrolysis activity"/>
    <property type="evidence" value="ECO:0007669"/>
    <property type="project" value="InterPro"/>
</dbReference>
<dbReference type="Pfam" id="PF00005">
    <property type="entry name" value="ABC_tran"/>
    <property type="match status" value="1"/>
</dbReference>
<proteinExistence type="predicted"/>
<keyword evidence="2" id="KW-0547">Nucleotide-binding</keyword>
<evidence type="ECO:0000313" key="5">
    <source>
        <dbReference type="EMBL" id="OGZ94930.1"/>
    </source>
</evidence>
<dbReference type="Proteomes" id="UP000177152">
    <property type="component" value="Unassembled WGS sequence"/>
</dbReference>
<dbReference type="PROSITE" id="PS50893">
    <property type="entry name" value="ABC_TRANSPORTER_2"/>
    <property type="match status" value="1"/>
</dbReference>
<feature type="domain" description="ABC transporter" evidence="4">
    <location>
        <begin position="16"/>
        <end position="249"/>
    </location>
</feature>
<dbReference type="SMART" id="SM00382">
    <property type="entry name" value="AAA"/>
    <property type="match status" value="1"/>
</dbReference>
<evidence type="ECO:0000256" key="2">
    <source>
        <dbReference type="ARBA" id="ARBA00022741"/>
    </source>
</evidence>
<organism evidence="5 6">
    <name type="scientific">Candidatus Sungbacteria bacterium RIFCSPHIGHO2_01_FULL_47_32</name>
    <dbReference type="NCBI Taxonomy" id="1802264"/>
    <lineage>
        <taxon>Bacteria</taxon>
        <taxon>Candidatus Sungiibacteriota</taxon>
    </lineage>
</organism>
<gene>
    <name evidence="5" type="ORF">A2633_03245</name>
</gene>
<dbReference type="EMBL" id="MHQC01000021">
    <property type="protein sequence ID" value="OGZ94930.1"/>
    <property type="molecule type" value="Genomic_DNA"/>
</dbReference>
<dbReference type="InterPro" id="IPR027417">
    <property type="entry name" value="P-loop_NTPase"/>
</dbReference>
<accession>A0A1G2K8X4</accession>